<name>A0ABP5QAS5_9ACTN</name>
<evidence type="ECO:0000259" key="1">
    <source>
        <dbReference type="Pfam" id="PF02796"/>
    </source>
</evidence>
<dbReference type="CDD" id="cd00569">
    <property type="entry name" value="HTH_Hin_like"/>
    <property type="match status" value="1"/>
</dbReference>
<dbReference type="Pfam" id="PF02796">
    <property type="entry name" value="HTH_7"/>
    <property type="match status" value="1"/>
</dbReference>
<accession>A0ABP5QAS5</accession>
<dbReference type="Proteomes" id="UP001501474">
    <property type="component" value="Unassembled WGS sequence"/>
</dbReference>
<dbReference type="SUPFAM" id="SSF46689">
    <property type="entry name" value="Homeodomain-like"/>
    <property type="match status" value="1"/>
</dbReference>
<dbReference type="InterPro" id="IPR006120">
    <property type="entry name" value="Resolvase_HTH_dom"/>
</dbReference>
<evidence type="ECO:0000313" key="2">
    <source>
        <dbReference type="EMBL" id="GAA2230234.1"/>
    </source>
</evidence>
<comment type="caution">
    <text evidence="2">The sequence shown here is derived from an EMBL/GenBank/DDBJ whole genome shotgun (WGS) entry which is preliminary data.</text>
</comment>
<reference evidence="3" key="1">
    <citation type="journal article" date="2019" name="Int. J. Syst. Evol. Microbiol.">
        <title>The Global Catalogue of Microorganisms (GCM) 10K type strain sequencing project: providing services to taxonomists for standard genome sequencing and annotation.</title>
        <authorList>
            <consortium name="The Broad Institute Genomics Platform"/>
            <consortium name="The Broad Institute Genome Sequencing Center for Infectious Disease"/>
            <person name="Wu L."/>
            <person name="Ma J."/>
        </authorList>
    </citation>
    <scope>NUCLEOTIDE SEQUENCE [LARGE SCALE GENOMIC DNA]</scope>
    <source>
        <strain evidence="3">JCM 3053</strain>
    </source>
</reference>
<keyword evidence="3" id="KW-1185">Reference proteome</keyword>
<sequence length="65" mass="7199">MTDEQVRHVRDLLARPENTVTSIAKLLGVSRYTIYNYLPELKGGRLALAESTNTAELPRSAGPED</sequence>
<feature type="domain" description="Resolvase HTH" evidence="1">
    <location>
        <begin position="4"/>
        <end position="40"/>
    </location>
</feature>
<proteinExistence type="predicted"/>
<dbReference type="Gene3D" id="1.10.10.60">
    <property type="entry name" value="Homeodomain-like"/>
    <property type="match status" value="1"/>
</dbReference>
<evidence type="ECO:0000313" key="3">
    <source>
        <dbReference type="Proteomes" id="UP001501474"/>
    </source>
</evidence>
<gene>
    <name evidence="2" type="ORF">GCM10010104_24360</name>
</gene>
<protein>
    <recommendedName>
        <fullName evidence="1">Resolvase HTH domain-containing protein</fullName>
    </recommendedName>
</protein>
<dbReference type="EMBL" id="BAAART010000055">
    <property type="protein sequence ID" value="GAA2230234.1"/>
    <property type="molecule type" value="Genomic_DNA"/>
</dbReference>
<organism evidence="2 3">
    <name type="scientific">Streptomyces indiaensis</name>
    <dbReference type="NCBI Taxonomy" id="284033"/>
    <lineage>
        <taxon>Bacteria</taxon>
        <taxon>Bacillati</taxon>
        <taxon>Actinomycetota</taxon>
        <taxon>Actinomycetes</taxon>
        <taxon>Kitasatosporales</taxon>
        <taxon>Streptomycetaceae</taxon>
        <taxon>Streptomyces</taxon>
    </lineage>
</organism>
<dbReference type="InterPro" id="IPR009057">
    <property type="entry name" value="Homeodomain-like_sf"/>
</dbReference>